<evidence type="ECO:0000256" key="1">
    <source>
        <dbReference type="ARBA" id="ARBA00022741"/>
    </source>
</evidence>
<dbReference type="SUPFAM" id="SSF56112">
    <property type="entry name" value="Protein kinase-like (PK-like)"/>
    <property type="match status" value="1"/>
</dbReference>
<gene>
    <name evidence="4" type="ORF">CSSPTR1EN2_LOCUS13778</name>
</gene>
<dbReference type="PANTHER" id="PTHR24346">
    <property type="entry name" value="MAP/MICROTUBULE AFFINITY-REGULATING KINASE"/>
    <property type="match status" value="1"/>
</dbReference>
<sequence>MSPARTPFKEWRGSPRIPQVDNTGENLAQHMLVKESNLAVLSQDSNGNKMINEYVRECKIGTGSYGKVVLHRSKKDGKQYAIKMFHKSRLRKLRVSPTETAMMDVLREVAIMKQLDHPNVVHLVEVIDDPENDRFYMVLEYAEGGWIFEGSGPAGGIGEAVSQNIFWMWWLDLCISINMVEWQFLVRALRADSMFCLQNVIHGNIKPENLLIGGDGRIKICDFGVSCLCEDDNDEIGGSPGTPVFTAPECCLGLTYHGKAADIWALGCTLYCMVLGCYPFKGETLQSTYEKIVYDPLYLPEDLNPDLADLLKGLLCKDPRQRFSLEVVANHPWVVKGYGPVDEE</sequence>
<name>A0ABP0UBC7_9BRYO</name>
<dbReference type="PROSITE" id="PS50011">
    <property type="entry name" value="PROTEIN_KINASE_DOM"/>
    <property type="match status" value="1"/>
</dbReference>
<accession>A0ABP0UBC7</accession>
<dbReference type="Gene3D" id="1.10.510.10">
    <property type="entry name" value="Transferase(Phosphotransferase) domain 1"/>
    <property type="match status" value="1"/>
</dbReference>
<evidence type="ECO:0000259" key="3">
    <source>
        <dbReference type="PROSITE" id="PS50011"/>
    </source>
</evidence>
<dbReference type="InterPro" id="IPR011009">
    <property type="entry name" value="Kinase-like_dom_sf"/>
</dbReference>
<dbReference type="Pfam" id="PF00069">
    <property type="entry name" value="Pkinase"/>
    <property type="match status" value="1"/>
</dbReference>
<dbReference type="PANTHER" id="PTHR24346:SF39">
    <property type="entry name" value="SERINE_THREONINE-PROTEIN KINASE GRIK1-RELATED"/>
    <property type="match status" value="1"/>
</dbReference>
<proteinExistence type="predicted"/>
<evidence type="ECO:0000313" key="5">
    <source>
        <dbReference type="Proteomes" id="UP001497512"/>
    </source>
</evidence>
<organism evidence="4 5">
    <name type="scientific">Sphagnum troendelagicum</name>
    <dbReference type="NCBI Taxonomy" id="128251"/>
    <lineage>
        <taxon>Eukaryota</taxon>
        <taxon>Viridiplantae</taxon>
        <taxon>Streptophyta</taxon>
        <taxon>Embryophyta</taxon>
        <taxon>Bryophyta</taxon>
        <taxon>Sphagnophytina</taxon>
        <taxon>Sphagnopsida</taxon>
        <taxon>Sphagnales</taxon>
        <taxon>Sphagnaceae</taxon>
        <taxon>Sphagnum</taxon>
    </lineage>
</organism>
<dbReference type="InterPro" id="IPR000719">
    <property type="entry name" value="Prot_kinase_dom"/>
</dbReference>
<feature type="domain" description="Protein kinase" evidence="3">
    <location>
        <begin position="54"/>
        <end position="334"/>
    </location>
</feature>
<protein>
    <recommendedName>
        <fullName evidence="3">Protein kinase domain-containing protein</fullName>
    </recommendedName>
</protein>
<keyword evidence="5" id="KW-1185">Reference proteome</keyword>
<reference evidence="4" key="1">
    <citation type="submission" date="2024-02" db="EMBL/GenBank/DDBJ databases">
        <authorList>
            <consortium name="ELIXIR-Norway"/>
            <consortium name="Elixir Norway"/>
        </authorList>
    </citation>
    <scope>NUCLEOTIDE SEQUENCE</scope>
</reference>
<dbReference type="CDD" id="cd14008">
    <property type="entry name" value="STKc_LKB1_CaMKK"/>
    <property type="match status" value="1"/>
</dbReference>
<evidence type="ECO:0000313" key="4">
    <source>
        <dbReference type="EMBL" id="CAK9217053.1"/>
    </source>
</evidence>
<dbReference type="EMBL" id="OZ019894">
    <property type="protein sequence ID" value="CAK9217053.1"/>
    <property type="molecule type" value="Genomic_DNA"/>
</dbReference>
<dbReference type="Gene3D" id="3.30.200.20">
    <property type="entry name" value="Phosphorylase Kinase, domain 1"/>
    <property type="match status" value="1"/>
</dbReference>
<dbReference type="Proteomes" id="UP001497512">
    <property type="component" value="Chromosome 2"/>
</dbReference>
<keyword evidence="1" id="KW-0547">Nucleotide-binding</keyword>
<keyword evidence="2" id="KW-0067">ATP-binding</keyword>
<evidence type="ECO:0000256" key="2">
    <source>
        <dbReference type="ARBA" id="ARBA00022840"/>
    </source>
</evidence>